<sequence length="327" mass="36168">MTKYIIRRIIQIIPVIIGISILVFLLMHLAPGDPVHLLLGEEASPEDYERIYALYGFDRPLAVQYLDWASNAVRGDFGRSIRMGQPVSTLIYHRMGATLELAFFSVFIAVIIGIPLGVLAAVKRQSIVDFGTMVGALIGVSMPSFWLGLVLLAYVALRVDWLPMFGRGESLVNGFYLLITTFDGVPLWNAIRYILLPGLSLGVIMMGIVTRLTRSSLLESLGMDYIRTARSKGLNERVVVYKHALRNAMLPVITIVGIQLGVRFGGAVITETVFAWPGVGRLIVNAISQRDFPIVQGGVLMLAIVFTVMNLLVDLSYAILDPRIRYD</sequence>
<evidence type="ECO:0000259" key="8">
    <source>
        <dbReference type="PROSITE" id="PS50928"/>
    </source>
</evidence>
<dbReference type="InterPro" id="IPR045621">
    <property type="entry name" value="BPD_transp_1_N"/>
</dbReference>
<dbReference type="RefSeq" id="WP_270454284.1">
    <property type="nucleotide sequence ID" value="NZ_JADPIE010000005.1"/>
</dbReference>
<dbReference type="EMBL" id="JADPIE010000005">
    <property type="protein sequence ID" value="MBF8437312.1"/>
    <property type="molecule type" value="Genomic_DNA"/>
</dbReference>
<evidence type="ECO:0000256" key="4">
    <source>
        <dbReference type="ARBA" id="ARBA00022692"/>
    </source>
</evidence>
<evidence type="ECO:0000256" key="6">
    <source>
        <dbReference type="ARBA" id="ARBA00023136"/>
    </source>
</evidence>
<organism evidence="9 10">
    <name type="scientific">Halonatronomonas betaini</name>
    <dbReference type="NCBI Taxonomy" id="2778430"/>
    <lineage>
        <taxon>Bacteria</taxon>
        <taxon>Bacillati</taxon>
        <taxon>Bacillota</taxon>
        <taxon>Clostridia</taxon>
        <taxon>Halanaerobiales</taxon>
        <taxon>Halarsenatibacteraceae</taxon>
        <taxon>Halonatronomonas</taxon>
    </lineage>
</organism>
<keyword evidence="2 7" id="KW-0813">Transport</keyword>
<evidence type="ECO:0000313" key="9">
    <source>
        <dbReference type="EMBL" id="MBF8437312.1"/>
    </source>
</evidence>
<dbReference type="GO" id="GO:0005886">
    <property type="term" value="C:plasma membrane"/>
    <property type="evidence" value="ECO:0007669"/>
    <property type="project" value="UniProtKB-SubCell"/>
</dbReference>
<name>A0A931ART7_9FIRM</name>
<evidence type="ECO:0000256" key="1">
    <source>
        <dbReference type="ARBA" id="ARBA00004651"/>
    </source>
</evidence>
<dbReference type="InterPro" id="IPR035906">
    <property type="entry name" value="MetI-like_sf"/>
</dbReference>
<evidence type="ECO:0000313" key="10">
    <source>
        <dbReference type="Proteomes" id="UP000621436"/>
    </source>
</evidence>
<feature type="transmembrane region" description="Helical" evidence="7">
    <location>
        <begin position="101"/>
        <end position="122"/>
    </location>
</feature>
<reference evidence="9" key="1">
    <citation type="submission" date="2020-11" db="EMBL/GenBank/DDBJ databases">
        <title>Halonatronomonas betainensis gen. nov., sp. nov. a novel haloalkaliphilic representative of the family Halanaerobiacae capable of betaine degradation.</title>
        <authorList>
            <person name="Boltyanskaya Y."/>
            <person name="Kevbrin V."/>
            <person name="Detkova E."/>
            <person name="Grouzdev D.S."/>
            <person name="Koziaeva V."/>
            <person name="Zhilina T."/>
        </authorList>
    </citation>
    <scope>NUCLEOTIDE SEQUENCE</scope>
    <source>
        <strain evidence="9">Z-7014</strain>
    </source>
</reference>
<feature type="transmembrane region" description="Helical" evidence="7">
    <location>
        <begin position="134"/>
        <end position="157"/>
    </location>
</feature>
<dbReference type="InterPro" id="IPR000515">
    <property type="entry name" value="MetI-like"/>
</dbReference>
<keyword evidence="4 7" id="KW-0812">Transmembrane</keyword>
<dbReference type="Pfam" id="PF00528">
    <property type="entry name" value="BPD_transp_1"/>
    <property type="match status" value="1"/>
</dbReference>
<keyword evidence="10" id="KW-1185">Reference proteome</keyword>
<feature type="transmembrane region" description="Helical" evidence="7">
    <location>
        <begin position="299"/>
        <end position="320"/>
    </location>
</feature>
<comment type="caution">
    <text evidence="9">The sequence shown here is derived from an EMBL/GenBank/DDBJ whole genome shotgun (WGS) entry which is preliminary data.</text>
</comment>
<proteinExistence type="inferred from homology"/>
<evidence type="ECO:0000256" key="5">
    <source>
        <dbReference type="ARBA" id="ARBA00022989"/>
    </source>
</evidence>
<dbReference type="Proteomes" id="UP000621436">
    <property type="component" value="Unassembled WGS sequence"/>
</dbReference>
<dbReference type="PANTHER" id="PTHR43163:SF6">
    <property type="entry name" value="DIPEPTIDE TRANSPORT SYSTEM PERMEASE PROTEIN DPPB-RELATED"/>
    <property type="match status" value="1"/>
</dbReference>
<feature type="transmembrane region" description="Helical" evidence="7">
    <location>
        <begin position="190"/>
        <end position="209"/>
    </location>
</feature>
<keyword evidence="3" id="KW-1003">Cell membrane</keyword>
<protein>
    <submittedName>
        <fullName evidence="9">ABC transporter permease</fullName>
    </submittedName>
</protein>
<dbReference type="PROSITE" id="PS50928">
    <property type="entry name" value="ABC_TM1"/>
    <property type="match status" value="1"/>
</dbReference>
<dbReference type="GO" id="GO:0055085">
    <property type="term" value="P:transmembrane transport"/>
    <property type="evidence" value="ECO:0007669"/>
    <property type="project" value="InterPro"/>
</dbReference>
<comment type="similarity">
    <text evidence="7">Belongs to the binding-protein-dependent transport system permease family.</text>
</comment>
<feature type="transmembrane region" description="Helical" evidence="7">
    <location>
        <begin position="252"/>
        <end position="279"/>
    </location>
</feature>
<evidence type="ECO:0000256" key="2">
    <source>
        <dbReference type="ARBA" id="ARBA00022448"/>
    </source>
</evidence>
<keyword evidence="5 7" id="KW-1133">Transmembrane helix</keyword>
<feature type="transmembrane region" description="Helical" evidence="7">
    <location>
        <begin position="12"/>
        <end position="30"/>
    </location>
</feature>
<dbReference type="SUPFAM" id="SSF161098">
    <property type="entry name" value="MetI-like"/>
    <property type="match status" value="1"/>
</dbReference>
<keyword evidence="6 7" id="KW-0472">Membrane</keyword>
<accession>A0A931ART7</accession>
<gene>
    <name evidence="9" type="ORF">I0Q91_09495</name>
</gene>
<evidence type="ECO:0000256" key="7">
    <source>
        <dbReference type="RuleBase" id="RU363032"/>
    </source>
</evidence>
<dbReference type="PANTHER" id="PTHR43163">
    <property type="entry name" value="DIPEPTIDE TRANSPORT SYSTEM PERMEASE PROTEIN DPPB-RELATED"/>
    <property type="match status" value="1"/>
</dbReference>
<feature type="domain" description="ABC transmembrane type-1" evidence="8">
    <location>
        <begin position="95"/>
        <end position="313"/>
    </location>
</feature>
<dbReference type="Pfam" id="PF19300">
    <property type="entry name" value="BPD_transp_1_N"/>
    <property type="match status" value="1"/>
</dbReference>
<evidence type="ECO:0000256" key="3">
    <source>
        <dbReference type="ARBA" id="ARBA00022475"/>
    </source>
</evidence>
<dbReference type="AlphaFoldDB" id="A0A931ART7"/>
<comment type="subcellular location">
    <subcellularLocation>
        <location evidence="1 7">Cell membrane</location>
        <topology evidence="1 7">Multi-pass membrane protein</topology>
    </subcellularLocation>
</comment>
<dbReference type="CDD" id="cd06261">
    <property type="entry name" value="TM_PBP2"/>
    <property type="match status" value="1"/>
</dbReference>
<dbReference type="Gene3D" id="1.10.3720.10">
    <property type="entry name" value="MetI-like"/>
    <property type="match status" value="1"/>
</dbReference>